<feature type="binding site" evidence="7">
    <location>
        <position position="88"/>
    </location>
    <ligand>
        <name>ATP</name>
        <dbReference type="ChEBI" id="CHEBI:30616"/>
    </ligand>
</feature>
<dbReference type="NCBIfam" id="TIGR01052">
    <property type="entry name" value="top6b"/>
    <property type="match status" value="1"/>
</dbReference>
<evidence type="ECO:0000256" key="5">
    <source>
        <dbReference type="ARBA" id="ARBA00023235"/>
    </source>
</evidence>
<dbReference type="Gene3D" id="3.30.565.10">
    <property type="entry name" value="Histidine kinase-like ATPase, C-terminal domain"/>
    <property type="match status" value="1"/>
</dbReference>
<dbReference type="CDD" id="cd16933">
    <property type="entry name" value="HATPase_TopVIB-like"/>
    <property type="match status" value="1"/>
</dbReference>
<keyword evidence="5 7" id="KW-0413">Isomerase</keyword>
<feature type="binding site" evidence="7">
    <location>
        <begin position="119"/>
        <end position="126"/>
    </location>
    <ligand>
        <name>ATP</name>
        <dbReference type="ChEBI" id="CHEBI:30616"/>
    </ligand>
</feature>
<dbReference type="PANTHER" id="PTHR48444:SF1">
    <property type="entry name" value="DNA TOPOISOMERASE 6 SUBUNIT B"/>
    <property type="match status" value="1"/>
</dbReference>
<dbReference type="InterPro" id="IPR003594">
    <property type="entry name" value="HATPase_dom"/>
</dbReference>
<dbReference type="EMBL" id="CP065856">
    <property type="protein sequence ID" value="QPV62653.1"/>
    <property type="molecule type" value="Genomic_DNA"/>
</dbReference>
<evidence type="ECO:0000256" key="1">
    <source>
        <dbReference type="ARBA" id="ARBA00022741"/>
    </source>
</evidence>
<dbReference type="Gene3D" id="3.30.230.10">
    <property type="match status" value="1"/>
</dbReference>
<dbReference type="EC" id="5.6.2.2" evidence="7"/>
<comment type="function">
    <text evidence="7">Relaxes both positive and negative superturns and exhibits a strong decatenase activity.</text>
</comment>
<comment type="similarity">
    <text evidence="7">Belongs to the TOP6B family.</text>
</comment>
<dbReference type="InterPro" id="IPR036890">
    <property type="entry name" value="HATPase_C_sf"/>
</dbReference>
<evidence type="ECO:0000256" key="4">
    <source>
        <dbReference type="ARBA" id="ARBA00023125"/>
    </source>
</evidence>
<dbReference type="GO" id="GO:0003677">
    <property type="term" value="F:DNA binding"/>
    <property type="evidence" value="ECO:0007669"/>
    <property type="project" value="UniProtKB-UniRule"/>
</dbReference>
<comment type="catalytic activity">
    <reaction evidence="7">
        <text>ATP-dependent breakage, passage and rejoining of double-stranded DNA.</text>
        <dbReference type="EC" id="5.6.2.2"/>
    </reaction>
</comment>
<gene>
    <name evidence="7" type="primary">top6B</name>
    <name evidence="9" type="ORF">I7X12_18300</name>
</gene>
<dbReference type="CDD" id="cd00823">
    <property type="entry name" value="TopoIIB_Trans"/>
    <property type="match status" value="1"/>
</dbReference>
<dbReference type="Pfam" id="PF09239">
    <property type="entry name" value="Topo-VIb_trans"/>
    <property type="match status" value="1"/>
</dbReference>
<dbReference type="HAMAP" id="MF_00322">
    <property type="entry name" value="Top6B"/>
    <property type="match status" value="1"/>
</dbReference>
<accession>A0A7T3KV57</accession>
<evidence type="ECO:0000313" key="10">
    <source>
        <dbReference type="Proteomes" id="UP000595001"/>
    </source>
</evidence>
<evidence type="ECO:0000256" key="7">
    <source>
        <dbReference type="HAMAP-Rule" id="MF_00322"/>
    </source>
</evidence>
<dbReference type="SUPFAM" id="SSF54211">
    <property type="entry name" value="Ribosomal protein S5 domain 2-like"/>
    <property type="match status" value="1"/>
</dbReference>
<dbReference type="SUPFAM" id="SSF55874">
    <property type="entry name" value="ATPase domain of HSP90 chaperone/DNA topoisomerase II/histidine kinase"/>
    <property type="match status" value="1"/>
</dbReference>
<dbReference type="Gene3D" id="6.10.20.80">
    <property type="match status" value="1"/>
</dbReference>
<feature type="binding site" evidence="7">
    <location>
        <position position="57"/>
    </location>
    <ligand>
        <name>ATP</name>
        <dbReference type="ChEBI" id="CHEBI:30616"/>
    </ligand>
</feature>
<dbReference type="InterPro" id="IPR015320">
    <property type="entry name" value="TopoVI_B_transducer"/>
</dbReference>
<dbReference type="GeneID" id="60590487"/>
<dbReference type="InterPro" id="IPR014721">
    <property type="entry name" value="Ribsml_uS5_D2-typ_fold_subgr"/>
</dbReference>
<feature type="binding site" evidence="7">
    <location>
        <begin position="109"/>
        <end position="110"/>
    </location>
    <ligand>
        <name>ATP</name>
        <dbReference type="ChEBI" id="CHEBI:30616"/>
    </ligand>
</feature>
<feature type="binding site" evidence="7">
    <location>
        <position position="641"/>
    </location>
    <ligand>
        <name>ATP</name>
        <dbReference type="ChEBI" id="CHEBI:30616"/>
    </ligand>
</feature>
<dbReference type="Gene3D" id="1.10.8.50">
    <property type="match status" value="1"/>
</dbReference>
<organism evidence="9 10">
    <name type="scientific">Halosimplex litoreum</name>
    <dbReference type="NCBI Taxonomy" id="1198301"/>
    <lineage>
        <taxon>Archaea</taxon>
        <taxon>Methanobacteriati</taxon>
        <taxon>Methanobacteriota</taxon>
        <taxon>Stenosarchaea group</taxon>
        <taxon>Halobacteria</taxon>
        <taxon>Halobacteriales</taxon>
        <taxon>Haloarculaceae</taxon>
        <taxon>Halosimplex</taxon>
    </lineage>
</organism>
<dbReference type="GO" id="GO:0005524">
    <property type="term" value="F:ATP binding"/>
    <property type="evidence" value="ECO:0007669"/>
    <property type="project" value="UniProtKB-UniRule"/>
</dbReference>
<dbReference type="AlphaFoldDB" id="A0A7T3KV57"/>
<dbReference type="InterPro" id="IPR005734">
    <property type="entry name" value="TopoVI_B"/>
</dbReference>
<dbReference type="GO" id="GO:0006265">
    <property type="term" value="P:DNA topological change"/>
    <property type="evidence" value="ECO:0007669"/>
    <property type="project" value="UniProtKB-UniRule"/>
</dbReference>
<keyword evidence="4 7" id="KW-0238">DNA-binding</keyword>
<dbReference type="Pfam" id="PF18000">
    <property type="entry name" value="Top6b_C"/>
    <property type="match status" value="1"/>
</dbReference>
<dbReference type="NCBIfam" id="NF011439">
    <property type="entry name" value="PRK14868.1"/>
    <property type="match status" value="1"/>
</dbReference>
<dbReference type="GO" id="GO:0003918">
    <property type="term" value="F:DNA topoisomerase type II (double strand cut, ATP-hydrolyzing) activity"/>
    <property type="evidence" value="ECO:0007669"/>
    <property type="project" value="UniProtKB-UniRule"/>
</dbReference>
<evidence type="ECO:0000256" key="6">
    <source>
        <dbReference type="ARBA" id="ARBA00063696"/>
    </source>
</evidence>
<dbReference type="NCBIfam" id="NF003218">
    <property type="entry name" value="PRK04184.1"/>
    <property type="match status" value="2"/>
</dbReference>
<comment type="subunit">
    <text evidence="6 7">Homodimer. Heterotetramer of two Top6A and two Top6B chains.</text>
</comment>
<dbReference type="InterPro" id="IPR020568">
    <property type="entry name" value="Ribosomal_Su5_D2-typ_SF"/>
</dbReference>
<dbReference type="OrthoDB" id="65493at2157"/>
<reference evidence="9 10" key="1">
    <citation type="submission" date="2020-12" db="EMBL/GenBank/DDBJ databases">
        <title>Halosimplex halophilum sp. nov. and Halosimplex salinum sp. nov., two new members of the genus Halosimplex.</title>
        <authorList>
            <person name="Cui H.L."/>
        </authorList>
    </citation>
    <scope>NUCLEOTIDE SEQUENCE [LARGE SCALE GENOMIC DNA]</scope>
    <source>
        <strain evidence="9 10">YGH94</strain>
    </source>
</reference>
<keyword evidence="2 7" id="KW-0067">ATP-binding</keyword>
<evidence type="ECO:0000256" key="2">
    <source>
        <dbReference type="ARBA" id="ARBA00022840"/>
    </source>
</evidence>
<sequence>MTSYQSQLGEGEGIAEELAESQRSISIAEFFEKNKHMLGFDSGARGLVTAVKEAVDNALDACEEAGIAPDIYVEIQEAGDYYRLIVEDNGPGITKAQIPKVFGKLLYGSRFHSREQSRGQQGIGISAAVLYSQLTSGKPAKITSRTKGGTEAEYFELIIDTDTNEPEIDVEETTTWERPHGTRIELEMEANMRARNQLHDYIKDTAVVNPHARIELREPSEHMKYERVTDQLPAETEEIRPHPHGVELGTLIKMLDATDSYSVSGFLQNEFTRVGGKTSDSVIDNFRDRHFGREMSWEPPEAHEPADVARALDAAVANKGAEATAEFADRVADALDGYDRVAHHEFADLVDDVADDIEDKYEVTFGSTVRENAVEAGWAAVLGAGDAVGVDDDAEEYEHLRSDLYAVVDEVTTTQKDDATIQGLADRLAPKFGDADDARHRFTRDEIREFVRRAADATEEYDDATFGETARENVVEAIWERARGVPDDPPNVTAIAGDRDAASELLDAMRETDIIAPPTDCLSPIESDLIEEGLRKEYDADFYAASTRDASVHGGDPFIVEAGLAYGGDVEAEGKAEVMRFANRVPLVYQRGACATTDVVKDINWRNYNLDQPGGSGIPNGPVVIMVHVASTNVPFTSESKDAVANVPELESEIELAMREAARELKSFLKKRRSMQQRREKQDKLATILPEMAEKLSAVTDNDDLDIDDTLARIMNNVLVERQRDGDTVQLVVENNSDRAADVEITDIVAGSEPVLANGDASVVEMDGEWFVKWSTSVSAGDEATLEYDVGADAEFDISVEGIEDERVTIDA</sequence>
<name>A0A7T3KV57_9EURY</name>
<dbReference type="SMART" id="SM00387">
    <property type="entry name" value="HATPase_c"/>
    <property type="match status" value="1"/>
</dbReference>
<evidence type="ECO:0000256" key="3">
    <source>
        <dbReference type="ARBA" id="ARBA00023029"/>
    </source>
</evidence>
<evidence type="ECO:0000313" key="9">
    <source>
        <dbReference type="EMBL" id="QPV62653.1"/>
    </source>
</evidence>
<dbReference type="KEGG" id="hlt:I7X12_18300"/>
<protein>
    <recommendedName>
        <fullName evidence="7">Type 2 DNA topoisomerase 6 subunit B</fullName>
        <ecNumber evidence="7">5.6.2.2</ecNumber>
    </recommendedName>
    <alternativeName>
        <fullName evidence="7">Type II DNA topoisomerase VI subunit B</fullName>
        <shortName evidence="7">TopoVI-B</shortName>
    </alternativeName>
</protein>
<keyword evidence="10" id="KW-1185">Reference proteome</keyword>
<dbReference type="InterPro" id="IPR040494">
    <property type="entry name" value="Top6b_C"/>
</dbReference>
<dbReference type="FunFam" id="3.30.565.10:FF:000062">
    <property type="entry name" value="Type 2 DNA topoisomerase 6 subunit B"/>
    <property type="match status" value="1"/>
</dbReference>
<dbReference type="RefSeq" id="WP_198061452.1">
    <property type="nucleotide sequence ID" value="NZ_CP065856.1"/>
</dbReference>
<keyword evidence="1 7" id="KW-0547">Nucleotide-binding</keyword>
<dbReference type="PANTHER" id="PTHR48444">
    <property type="entry name" value="DNA TOPOISOMERASE 6 SUBUNIT B"/>
    <property type="match status" value="1"/>
</dbReference>
<feature type="domain" description="Histidine kinase/HSP90-like ATPase" evidence="8">
    <location>
        <begin position="42"/>
        <end position="192"/>
    </location>
</feature>
<dbReference type="Pfam" id="PF02518">
    <property type="entry name" value="HATPase_c"/>
    <property type="match status" value="1"/>
</dbReference>
<proteinExistence type="inferred from homology"/>
<keyword evidence="3 7" id="KW-0799">Topoisomerase</keyword>
<dbReference type="Proteomes" id="UP000595001">
    <property type="component" value="Chromosome"/>
</dbReference>
<dbReference type="GO" id="GO:0006260">
    <property type="term" value="P:DNA replication"/>
    <property type="evidence" value="ECO:0007669"/>
    <property type="project" value="UniProtKB-UniRule"/>
</dbReference>
<evidence type="ECO:0000259" key="8">
    <source>
        <dbReference type="SMART" id="SM00387"/>
    </source>
</evidence>
<dbReference type="Gene3D" id="2.60.40.2960">
    <property type="match status" value="1"/>
</dbReference>